<protein>
    <submittedName>
        <fullName evidence="1">Uncharacterized protein</fullName>
    </submittedName>
</protein>
<evidence type="ECO:0000313" key="2">
    <source>
        <dbReference type="Proteomes" id="UP000799436"/>
    </source>
</evidence>
<organism evidence="1 2">
    <name type="scientific">Teratosphaeria nubilosa</name>
    <dbReference type="NCBI Taxonomy" id="161662"/>
    <lineage>
        <taxon>Eukaryota</taxon>
        <taxon>Fungi</taxon>
        <taxon>Dikarya</taxon>
        <taxon>Ascomycota</taxon>
        <taxon>Pezizomycotina</taxon>
        <taxon>Dothideomycetes</taxon>
        <taxon>Dothideomycetidae</taxon>
        <taxon>Mycosphaerellales</taxon>
        <taxon>Teratosphaeriaceae</taxon>
        <taxon>Teratosphaeria</taxon>
    </lineage>
</organism>
<accession>A0A6G1LAH7</accession>
<reference evidence="1" key="1">
    <citation type="journal article" date="2020" name="Stud. Mycol.">
        <title>101 Dothideomycetes genomes: a test case for predicting lifestyles and emergence of pathogens.</title>
        <authorList>
            <person name="Haridas S."/>
            <person name="Albert R."/>
            <person name="Binder M."/>
            <person name="Bloem J."/>
            <person name="Labutti K."/>
            <person name="Salamov A."/>
            <person name="Andreopoulos B."/>
            <person name="Baker S."/>
            <person name="Barry K."/>
            <person name="Bills G."/>
            <person name="Bluhm B."/>
            <person name="Cannon C."/>
            <person name="Castanera R."/>
            <person name="Culley D."/>
            <person name="Daum C."/>
            <person name="Ezra D."/>
            <person name="Gonzalez J."/>
            <person name="Henrissat B."/>
            <person name="Kuo A."/>
            <person name="Liang C."/>
            <person name="Lipzen A."/>
            <person name="Lutzoni F."/>
            <person name="Magnuson J."/>
            <person name="Mondo S."/>
            <person name="Nolan M."/>
            <person name="Ohm R."/>
            <person name="Pangilinan J."/>
            <person name="Park H.-J."/>
            <person name="Ramirez L."/>
            <person name="Alfaro M."/>
            <person name="Sun H."/>
            <person name="Tritt A."/>
            <person name="Yoshinaga Y."/>
            <person name="Zwiers L.-H."/>
            <person name="Turgeon B."/>
            <person name="Goodwin S."/>
            <person name="Spatafora J."/>
            <person name="Crous P."/>
            <person name="Grigoriev I."/>
        </authorList>
    </citation>
    <scope>NUCLEOTIDE SEQUENCE</scope>
    <source>
        <strain evidence="1">CBS 116005</strain>
    </source>
</reference>
<name>A0A6G1LAH7_9PEZI</name>
<proteinExistence type="predicted"/>
<dbReference type="AlphaFoldDB" id="A0A6G1LAH7"/>
<evidence type="ECO:0000313" key="1">
    <source>
        <dbReference type="EMBL" id="KAF2769855.1"/>
    </source>
</evidence>
<keyword evidence="2" id="KW-1185">Reference proteome</keyword>
<dbReference type="Proteomes" id="UP000799436">
    <property type="component" value="Unassembled WGS sequence"/>
</dbReference>
<dbReference type="OrthoDB" id="10448068at2759"/>
<sequence>MSLKLNVVLPGGEKLAHCTIEVSLEAVGVTEGPAAGNANQDRINKFTGLVTQTLLKAMKELGSEVELDMASVVDGIEKESTVMGTPSTSVVTSLKLCRSLDYFDALASQTGRGDPTLESRMPLTLDTGRGGGMPMEFKVALGNAVTHCRMNNMSILKVLYTAFAAHLKVNAVDLQGAHDAR</sequence>
<gene>
    <name evidence="1" type="ORF">EJ03DRAFT_350902</name>
</gene>
<dbReference type="EMBL" id="ML995830">
    <property type="protein sequence ID" value="KAF2769855.1"/>
    <property type="molecule type" value="Genomic_DNA"/>
</dbReference>